<proteinExistence type="predicted"/>
<keyword evidence="2" id="KW-0378">Hydrolase</keyword>
<gene>
    <name evidence="4" type="ORF">M2127_000799</name>
</gene>
<dbReference type="GO" id="GO:0016810">
    <property type="term" value="F:hydrolase activity, acting on carbon-nitrogen (but not peptide) bonds"/>
    <property type="evidence" value="ECO:0007669"/>
    <property type="project" value="InterPro"/>
</dbReference>
<dbReference type="PANTHER" id="PTHR10587">
    <property type="entry name" value="GLYCOSYL TRANSFERASE-RELATED"/>
    <property type="match status" value="1"/>
</dbReference>
<organism evidence="4 5">
    <name type="scientific">Polynucleobacter sphagniphilus</name>
    <dbReference type="NCBI Taxonomy" id="1743169"/>
    <lineage>
        <taxon>Bacteria</taxon>
        <taxon>Pseudomonadati</taxon>
        <taxon>Pseudomonadota</taxon>
        <taxon>Betaproteobacteria</taxon>
        <taxon>Burkholderiales</taxon>
        <taxon>Burkholderiaceae</taxon>
        <taxon>Polynucleobacter</taxon>
    </lineage>
</organism>
<dbReference type="Gene3D" id="3.20.20.370">
    <property type="entry name" value="Glycoside hydrolase/deacetylase"/>
    <property type="match status" value="1"/>
</dbReference>
<dbReference type="Proteomes" id="UP001161160">
    <property type="component" value="Unassembled WGS sequence"/>
</dbReference>
<dbReference type="EMBL" id="JARXYA010000003">
    <property type="protein sequence ID" value="MDH6503509.1"/>
    <property type="molecule type" value="Genomic_DNA"/>
</dbReference>
<comment type="caution">
    <text evidence="4">The sequence shown here is derived from an EMBL/GenBank/DDBJ whole genome shotgun (WGS) entry which is preliminary data.</text>
</comment>
<keyword evidence="5" id="KW-1185">Reference proteome</keyword>
<dbReference type="Pfam" id="PF01522">
    <property type="entry name" value="Polysacc_deac_1"/>
    <property type="match status" value="1"/>
</dbReference>
<dbReference type="GO" id="GO:0046872">
    <property type="term" value="F:metal ion binding"/>
    <property type="evidence" value="ECO:0007669"/>
    <property type="project" value="UniProtKB-KW"/>
</dbReference>
<name>A0AA43M907_9BURK</name>
<sequence length="260" mass="29173">MIGRHIAFLIATGILFISWSSSALSQNGGCSKTVYLTFDTGNMSVAQTVADILNRQKVRATFFLANEKTFRGDYALDDSWKTYWQERVREGHHFGSHTFDHDYFVKNGPSNQVFIKPQFGPKAGMTVLENEATFCRQIRKVDERFIQLTGQPIQKIWRAPGGKTSPRLINMGNECGYHHTSWTSAGFLGDELNSKTYPNALLLEKASGEIQDGDITMAHLGIWSRKDPWAPEVLEPLIVNLKSRGFCFATLPKTGTPEAH</sequence>
<dbReference type="InterPro" id="IPR002509">
    <property type="entry name" value="NODB_dom"/>
</dbReference>
<evidence type="ECO:0000259" key="3">
    <source>
        <dbReference type="PROSITE" id="PS51677"/>
    </source>
</evidence>
<accession>A0AA43M907</accession>
<dbReference type="PROSITE" id="PS51677">
    <property type="entry name" value="NODB"/>
    <property type="match status" value="1"/>
</dbReference>
<evidence type="ECO:0000256" key="2">
    <source>
        <dbReference type="ARBA" id="ARBA00022801"/>
    </source>
</evidence>
<dbReference type="InterPro" id="IPR011330">
    <property type="entry name" value="Glyco_hydro/deAcase_b/a-brl"/>
</dbReference>
<evidence type="ECO:0000313" key="5">
    <source>
        <dbReference type="Proteomes" id="UP001161160"/>
    </source>
</evidence>
<dbReference type="RefSeq" id="WP_280767875.1">
    <property type="nucleotide sequence ID" value="NZ_JARXXW010000008.1"/>
</dbReference>
<dbReference type="SUPFAM" id="SSF88713">
    <property type="entry name" value="Glycoside hydrolase/deacetylase"/>
    <property type="match status" value="1"/>
</dbReference>
<keyword evidence="1" id="KW-0479">Metal-binding</keyword>
<dbReference type="AlphaFoldDB" id="A0AA43M907"/>
<dbReference type="GO" id="GO:0005975">
    <property type="term" value="P:carbohydrate metabolic process"/>
    <property type="evidence" value="ECO:0007669"/>
    <property type="project" value="InterPro"/>
</dbReference>
<evidence type="ECO:0000256" key="1">
    <source>
        <dbReference type="ARBA" id="ARBA00022723"/>
    </source>
</evidence>
<reference evidence="4" key="1">
    <citation type="submission" date="2023-04" db="EMBL/GenBank/DDBJ databases">
        <title>Genome Encyclopedia of Bacteria and Archaea VI: Functional Genomics of Type Strains.</title>
        <authorList>
            <person name="Whitman W."/>
        </authorList>
    </citation>
    <scope>NUCLEOTIDE SEQUENCE</scope>
    <source>
        <strain evidence="4">Enz.4-51</strain>
    </source>
</reference>
<dbReference type="InterPro" id="IPR050248">
    <property type="entry name" value="Polysacc_deacetylase_ArnD"/>
</dbReference>
<dbReference type="CDD" id="cd10917">
    <property type="entry name" value="CE4_NodB_like_6s_7s"/>
    <property type="match status" value="1"/>
</dbReference>
<dbReference type="PANTHER" id="PTHR10587:SF133">
    <property type="entry name" value="CHITIN DEACETYLASE 1-RELATED"/>
    <property type="match status" value="1"/>
</dbReference>
<evidence type="ECO:0000313" key="4">
    <source>
        <dbReference type="EMBL" id="MDH6503509.1"/>
    </source>
</evidence>
<dbReference type="GO" id="GO:0016020">
    <property type="term" value="C:membrane"/>
    <property type="evidence" value="ECO:0007669"/>
    <property type="project" value="TreeGrafter"/>
</dbReference>
<feature type="domain" description="NodB homology" evidence="3">
    <location>
        <begin position="32"/>
        <end position="249"/>
    </location>
</feature>
<protein>
    <submittedName>
        <fullName evidence="4">Peptidoglycan/xylan/chitin deacetylase (PgdA/CDA1 family)</fullName>
    </submittedName>
</protein>